<keyword evidence="2" id="KW-1185">Reference proteome</keyword>
<evidence type="ECO:0000313" key="2">
    <source>
        <dbReference type="Proteomes" id="UP000623440"/>
    </source>
</evidence>
<gene>
    <name evidence="1" type="ORF">H6G97_11390</name>
</gene>
<dbReference type="Proteomes" id="UP000623440">
    <property type="component" value="Unassembled WGS sequence"/>
</dbReference>
<comment type="caution">
    <text evidence="1">The sequence shown here is derived from an EMBL/GenBank/DDBJ whole genome shotgun (WGS) entry which is preliminary data.</text>
</comment>
<accession>A0ABR8DL02</accession>
<dbReference type="InterPro" id="IPR009003">
    <property type="entry name" value="Peptidase_S1_PA"/>
</dbReference>
<dbReference type="SUPFAM" id="SSF50494">
    <property type="entry name" value="Trypsin-like serine proteases"/>
    <property type="match status" value="1"/>
</dbReference>
<dbReference type="EMBL" id="JACJSI010000016">
    <property type="protein sequence ID" value="MBD2530139.1"/>
    <property type="molecule type" value="Genomic_DNA"/>
</dbReference>
<dbReference type="RefSeq" id="WP_190940701.1">
    <property type="nucleotide sequence ID" value="NZ_JACJSI010000016.1"/>
</dbReference>
<reference evidence="1 2" key="1">
    <citation type="journal article" date="2020" name="ISME J.">
        <title>Comparative genomics reveals insights into cyanobacterial evolution and habitat adaptation.</title>
        <authorList>
            <person name="Chen M.Y."/>
            <person name="Teng W.K."/>
            <person name="Zhao L."/>
            <person name="Hu C.X."/>
            <person name="Zhou Y.K."/>
            <person name="Han B.P."/>
            <person name="Song L.R."/>
            <person name="Shu W.S."/>
        </authorList>
    </citation>
    <scope>NUCLEOTIDE SEQUENCE [LARGE SCALE GENOMIC DNA]</scope>
    <source>
        <strain evidence="1 2">FACHB-838</strain>
    </source>
</reference>
<protein>
    <submittedName>
        <fullName evidence="1">PEP-CTERM sorting domain-containing protein</fullName>
    </submittedName>
</protein>
<organism evidence="1 2">
    <name type="scientific">Nostoc flagelliforme FACHB-838</name>
    <dbReference type="NCBI Taxonomy" id="2692904"/>
    <lineage>
        <taxon>Bacteria</taxon>
        <taxon>Bacillati</taxon>
        <taxon>Cyanobacteriota</taxon>
        <taxon>Cyanophyceae</taxon>
        <taxon>Nostocales</taxon>
        <taxon>Nostocaceae</taxon>
        <taxon>Nostoc</taxon>
    </lineage>
</organism>
<name>A0ABR8DL02_9NOSO</name>
<evidence type="ECO:0000313" key="1">
    <source>
        <dbReference type="EMBL" id="MBD2530139.1"/>
    </source>
</evidence>
<proteinExistence type="predicted"/>
<dbReference type="InterPro" id="IPR013424">
    <property type="entry name" value="Ice-binding_C"/>
</dbReference>
<sequence>MGISEKRNNTPPGDTGLGEIEAMYAPGDSGGPTFINRLITGIASFRNNRLNPRQDVNDRVDSSFGEIAYSTCVSYYANFIDDVLAGKIVASRTVPEPSTVLGTVFTLSALIISSHFKKKVSRTR</sequence>
<dbReference type="NCBIfam" id="TIGR02595">
    <property type="entry name" value="PEP_CTERM"/>
    <property type="match status" value="1"/>
</dbReference>